<comment type="function">
    <text evidence="18">Catalyzes the exchange of an acyl for a long-chain alkyl group and the formation of the ether bond in the biosynthesis of ether phospholipids.</text>
</comment>
<evidence type="ECO:0000313" key="21">
    <source>
        <dbReference type="Proteomes" id="UP000807504"/>
    </source>
</evidence>
<sequence>MYETGEVKNVKSFLPKRRQELLKWNGWGYNDSKFILNDRKQKDMFGFIEGIKSEDLPKPVINEMFFQKIKEQRIDYSFEPQDRLFRSHGHTLKEIFDLRIGNLKRIPDIVIWPSCHDEVVTVVQAAVDYDVVIIPFGGGTNVSCAVVCPEDECRMIVSLDTSQMNKILWVNKFNNTALVEAGIIGQDLDRELAEYGLCTGHEPDSYEFSTLGGWVATRSSGMKKNIYGNIEDIVVHVKMVTPKGVIQRNCLAPRMSGGPDVHQIILGSEGTLGVITEVVIKLHTIPPFQKYGSIAFPTFELGVKFLQEVGQKNLKPASIRLIDNDQFIFAHALKAEGTPYISSLVEWITKFYLTKIKSFDLKKICAVTLLMEGDKYDVECLEKSIYSIAVNYGGLPSGEMNGKRGYMLTFVIAYIRDLAIDYGILSESFETSVPWDKVLDLCKNVKACIENEVLKHKAQVQAFVSYRVTQSYDVGACVYFYFAFSCLGVPDPMELFESIERVSRDEVLANGGCISHHHGVGKLRKRWMKQTVSDTGLEMLKAVKSSMDPLNIFASGNLFDATDLKSSS</sequence>
<dbReference type="PANTHER" id="PTHR46568">
    <property type="entry name" value="ALKYLDIHYDROXYACETONEPHOSPHATE SYNTHASE, PEROXISOMAL"/>
    <property type="match status" value="1"/>
</dbReference>
<comment type="similarity">
    <text evidence="5 18">Belongs to the FAD-binding oxidoreductase/transferase type 4 family.</text>
</comment>
<evidence type="ECO:0000256" key="10">
    <source>
        <dbReference type="ARBA" id="ARBA00022679"/>
    </source>
</evidence>
<dbReference type="Proteomes" id="UP000807504">
    <property type="component" value="Unassembled WGS sequence"/>
</dbReference>
<evidence type="ECO:0000256" key="16">
    <source>
        <dbReference type="PIRSR" id="PIRSR625650-3"/>
    </source>
</evidence>
<dbReference type="PROSITE" id="PS51387">
    <property type="entry name" value="FAD_PCMH"/>
    <property type="match status" value="1"/>
</dbReference>
<dbReference type="InterPro" id="IPR016164">
    <property type="entry name" value="FAD-linked_Oxase-like_C"/>
</dbReference>
<keyword evidence="11 16" id="KW-0274">FAD</keyword>
<evidence type="ECO:0000256" key="1">
    <source>
        <dbReference type="ARBA" id="ARBA00001974"/>
    </source>
</evidence>
<evidence type="ECO:0000256" key="6">
    <source>
        <dbReference type="ARBA" id="ARBA00011738"/>
    </source>
</evidence>
<evidence type="ECO:0000256" key="14">
    <source>
        <dbReference type="PIRSR" id="PIRSR625650-1"/>
    </source>
</evidence>
<evidence type="ECO:0000256" key="9">
    <source>
        <dbReference type="ARBA" id="ARBA00022630"/>
    </source>
</evidence>
<name>A0A8T0FT90_ARGBR</name>
<keyword evidence="12 18" id="KW-0443">Lipid metabolism</keyword>
<feature type="active site" description="Proton donor/acceptor" evidence="14">
    <location>
        <position position="479"/>
    </location>
</feature>
<dbReference type="InterPro" id="IPR016171">
    <property type="entry name" value="Vanillyl_alc_oxidase_C-sub2"/>
</dbReference>
<evidence type="ECO:0000256" key="11">
    <source>
        <dbReference type="ARBA" id="ARBA00022827"/>
    </source>
</evidence>
<evidence type="ECO:0000259" key="19">
    <source>
        <dbReference type="PROSITE" id="PS51387"/>
    </source>
</evidence>
<dbReference type="EMBL" id="JABXBU010000002">
    <property type="protein sequence ID" value="KAF8793986.1"/>
    <property type="molecule type" value="Genomic_DNA"/>
</dbReference>
<dbReference type="FunFam" id="3.30.43.10:FF:000003">
    <property type="entry name" value="Alkylglycerone-phosphate synthase"/>
    <property type="match status" value="1"/>
</dbReference>
<feature type="binding site" evidence="16">
    <location>
        <begin position="217"/>
        <end position="220"/>
    </location>
    <ligand>
        <name>FAD</name>
        <dbReference type="ChEBI" id="CHEBI:57692"/>
    </ligand>
</feature>
<feature type="site" description="Important for enzyme activity" evidence="17">
    <location>
        <position position="320"/>
    </location>
</feature>
<evidence type="ECO:0000256" key="15">
    <source>
        <dbReference type="PIRSR" id="PIRSR625650-2"/>
    </source>
</evidence>
<feature type="domain" description="FAD-binding PCMH-type" evidence="19">
    <location>
        <begin position="103"/>
        <end position="285"/>
    </location>
</feature>
<comment type="subcellular location">
    <subcellularLocation>
        <location evidence="2 18">Peroxisome</location>
    </subcellularLocation>
</comment>
<dbReference type="InterPro" id="IPR016166">
    <property type="entry name" value="FAD-bd_PCMH"/>
</dbReference>
<comment type="pathway">
    <text evidence="3 18">Glycerolipid metabolism; ether lipid biosynthesis.</text>
</comment>
<evidence type="ECO:0000256" key="17">
    <source>
        <dbReference type="PIRSR" id="PIRSR625650-4"/>
    </source>
</evidence>
<dbReference type="Gene3D" id="3.30.43.10">
    <property type="entry name" value="Uridine Diphospho-n-acetylenolpyruvylglucosamine Reductase, domain 2"/>
    <property type="match status" value="2"/>
</dbReference>
<keyword evidence="13 18" id="KW-0576">Peroxisome</keyword>
<evidence type="ECO:0000256" key="5">
    <source>
        <dbReference type="ARBA" id="ARBA00008000"/>
    </source>
</evidence>
<evidence type="ECO:0000256" key="12">
    <source>
        <dbReference type="ARBA" id="ARBA00023098"/>
    </source>
</evidence>
<feature type="binding site" evidence="15">
    <location>
        <position position="416"/>
    </location>
    <ligand>
        <name>substrate</name>
    </ligand>
</feature>
<evidence type="ECO:0000256" key="2">
    <source>
        <dbReference type="ARBA" id="ARBA00004275"/>
    </source>
</evidence>
<dbReference type="GO" id="GO:0008609">
    <property type="term" value="F:alkylglycerone-phosphate synthase activity"/>
    <property type="evidence" value="ECO:0007669"/>
    <property type="project" value="UniProtKB-EC"/>
</dbReference>
<dbReference type="InterPro" id="IPR006094">
    <property type="entry name" value="Oxid_FAD_bind_N"/>
</dbReference>
<dbReference type="Gene3D" id="1.10.45.10">
    <property type="entry name" value="Vanillyl-alcohol Oxidase, Chain A, domain 4"/>
    <property type="match status" value="1"/>
</dbReference>
<reference evidence="20" key="1">
    <citation type="journal article" date="2020" name="bioRxiv">
        <title>Chromosome-level reference genome of the European wasp spider Argiope bruennichi: a resource for studies on range expansion and evolutionary adaptation.</title>
        <authorList>
            <person name="Sheffer M.M."/>
            <person name="Hoppe A."/>
            <person name="Krehenwinkel H."/>
            <person name="Uhl G."/>
            <person name="Kuss A.W."/>
            <person name="Jensen L."/>
            <person name="Jensen C."/>
            <person name="Gillespie R.G."/>
            <person name="Hoff K.J."/>
            <person name="Prost S."/>
        </authorList>
    </citation>
    <scope>NUCLEOTIDE SEQUENCE</scope>
</reference>
<keyword evidence="21" id="KW-1185">Reference proteome</keyword>
<dbReference type="InterPro" id="IPR004113">
    <property type="entry name" value="FAD-bd_oxidored_4_C"/>
</dbReference>
<gene>
    <name evidence="20" type="ORF">HNY73_002012</name>
</gene>
<evidence type="ECO:0000256" key="7">
    <source>
        <dbReference type="ARBA" id="ARBA00012385"/>
    </source>
</evidence>
<dbReference type="AlphaFoldDB" id="A0A8T0FT90"/>
<dbReference type="SUPFAM" id="SSF55103">
    <property type="entry name" value="FAD-linked oxidases, C-terminal domain"/>
    <property type="match status" value="1"/>
</dbReference>
<dbReference type="Pfam" id="PF02913">
    <property type="entry name" value="FAD-oxidase_C"/>
    <property type="match status" value="1"/>
</dbReference>
<dbReference type="InterPro" id="IPR016167">
    <property type="entry name" value="FAD-bd_PCMH_sub1"/>
</dbReference>
<feature type="binding site" evidence="16">
    <location>
        <begin position="204"/>
        <end position="210"/>
    </location>
    <ligand>
        <name>FAD</name>
        <dbReference type="ChEBI" id="CHEBI:57692"/>
    </ligand>
</feature>
<dbReference type="InterPro" id="IPR036318">
    <property type="entry name" value="FAD-bd_PCMH-like_sf"/>
</dbReference>
<dbReference type="InterPro" id="IPR016169">
    <property type="entry name" value="FAD-bd_PCMH_sub2"/>
</dbReference>
<dbReference type="GO" id="GO:0008610">
    <property type="term" value="P:lipid biosynthetic process"/>
    <property type="evidence" value="ECO:0007669"/>
    <property type="project" value="InterPro"/>
</dbReference>
<comment type="subunit">
    <text evidence="6 18">Homodimer.</text>
</comment>
<evidence type="ECO:0000256" key="8">
    <source>
        <dbReference type="ARBA" id="ARBA00022516"/>
    </source>
</evidence>
<reference evidence="20" key="2">
    <citation type="submission" date="2020-06" db="EMBL/GenBank/DDBJ databases">
        <authorList>
            <person name="Sheffer M."/>
        </authorList>
    </citation>
    <scope>NUCLEOTIDE SEQUENCE</scope>
</reference>
<comment type="catalytic activity">
    <reaction evidence="18">
        <text>a long chain fatty alcohol + a 1-acylglycerone 3-phosphate = a 1-O-alkylglycerone 3-phosphate + a long-chain fatty acid + H(+)</text>
        <dbReference type="Rhea" id="RHEA:36171"/>
        <dbReference type="ChEBI" id="CHEBI:15378"/>
        <dbReference type="ChEBI" id="CHEBI:17135"/>
        <dbReference type="ChEBI" id="CHEBI:57534"/>
        <dbReference type="ChEBI" id="CHEBI:57560"/>
        <dbReference type="ChEBI" id="CHEBI:73315"/>
        <dbReference type="EC" id="2.5.1.26"/>
    </reaction>
</comment>
<evidence type="ECO:0000313" key="20">
    <source>
        <dbReference type="EMBL" id="KAF8793986.1"/>
    </source>
</evidence>
<evidence type="ECO:0000256" key="13">
    <source>
        <dbReference type="ARBA" id="ARBA00023140"/>
    </source>
</evidence>
<comment type="caution">
    <text evidence="20">The sequence shown here is derived from an EMBL/GenBank/DDBJ whole genome shotgun (WGS) entry which is preliminary data.</text>
</comment>
<dbReference type="EC" id="2.5.1.26" evidence="7 18"/>
<keyword evidence="8 18" id="KW-0444">Lipid biosynthesis</keyword>
<evidence type="ECO:0000256" key="4">
    <source>
        <dbReference type="ARBA" id="ARBA00005189"/>
    </source>
</evidence>
<dbReference type="InterPro" id="IPR025650">
    <property type="entry name" value="Alkyl-DHAP_Synthase"/>
</dbReference>
<dbReference type="PANTHER" id="PTHR46568:SF1">
    <property type="entry name" value="ALKYLDIHYDROXYACETONEPHOSPHATE SYNTHASE, PEROXISOMAL"/>
    <property type="match status" value="1"/>
</dbReference>
<comment type="pathway">
    <text evidence="4">Lipid metabolism.</text>
</comment>
<feature type="binding site" evidence="16">
    <location>
        <begin position="269"/>
        <end position="275"/>
    </location>
    <ligand>
        <name>FAD</name>
        <dbReference type="ChEBI" id="CHEBI:57692"/>
    </ligand>
</feature>
<evidence type="ECO:0000256" key="3">
    <source>
        <dbReference type="ARBA" id="ARBA00004670"/>
    </source>
</evidence>
<dbReference type="Gene3D" id="3.30.465.10">
    <property type="match status" value="1"/>
</dbReference>
<dbReference type="GO" id="GO:0071949">
    <property type="term" value="F:FAD binding"/>
    <property type="evidence" value="ECO:0007669"/>
    <property type="project" value="InterPro"/>
</dbReference>
<dbReference type="GO" id="GO:0005777">
    <property type="term" value="C:peroxisome"/>
    <property type="evidence" value="ECO:0007669"/>
    <property type="project" value="UniProtKB-SubCell"/>
</dbReference>
<keyword evidence="9 18" id="KW-0285">Flavoprotein</keyword>
<dbReference type="SUPFAM" id="SSF56176">
    <property type="entry name" value="FAD-binding/transporter-associated domain-like"/>
    <property type="match status" value="1"/>
</dbReference>
<dbReference type="Gene3D" id="3.30.300.330">
    <property type="match status" value="1"/>
</dbReference>
<proteinExistence type="inferred from homology"/>
<dbReference type="Pfam" id="PF01565">
    <property type="entry name" value="FAD_binding_4"/>
    <property type="match status" value="1"/>
</dbReference>
<evidence type="ECO:0000256" key="18">
    <source>
        <dbReference type="RuleBase" id="RU363113"/>
    </source>
</evidence>
<accession>A0A8T0FT90</accession>
<keyword evidence="10 18" id="KW-0808">Transferase</keyword>
<protein>
    <recommendedName>
        <fullName evidence="7 18">Alkylglycerone-phosphate synthase</fullName>
        <shortName evidence="18">Alkyl-DHAP synthase</shortName>
        <ecNumber evidence="7 18">2.5.1.26</ecNumber>
    </recommendedName>
</protein>
<organism evidence="20 21">
    <name type="scientific">Argiope bruennichi</name>
    <name type="common">Wasp spider</name>
    <name type="synonym">Aranea bruennichi</name>
    <dbReference type="NCBI Taxonomy" id="94029"/>
    <lineage>
        <taxon>Eukaryota</taxon>
        <taxon>Metazoa</taxon>
        <taxon>Ecdysozoa</taxon>
        <taxon>Arthropoda</taxon>
        <taxon>Chelicerata</taxon>
        <taxon>Arachnida</taxon>
        <taxon>Araneae</taxon>
        <taxon>Araneomorphae</taxon>
        <taxon>Entelegynae</taxon>
        <taxon>Araneoidea</taxon>
        <taxon>Araneidae</taxon>
        <taxon>Argiope</taxon>
    </lineage>
</organism>
<comment type="cofactor">
    <cofactor evidence="1 16 18">
        <name>FAD</name>
        <dbReference type="ChEBI" id="CHEBI:57692"/>
    </cofactor>
</comment>
<dbReference type="Gene3D" id="3.30.70.3450">
    <property type="match status" value="1"/>
</dbReference>